<protein>
    <recommendedName>
        <fullName evidence="3">DUF4868 domain-containing protein</fullName>
    </recommendedName>
</protein>
<dbReference type="RefSeq" id="WP_039397904.1">
    <property type="nucleotide sequence ID" value="NZ_CABPRX010000002.1"/>
</dbReference>
<gene>
    <name evidence="1" type="ORF">SAMEA4530655_02015</name>
</gene>
<dbReference type="AlphaFoldDB" id="A0A239SGU5"/>
<dbReference type="STRING" id="93222.NA29_14315"/>
<evidence type="ECO:0008006" key="3">
    <source>
        <dbReference type="Google" id="ProtNLM"/>
    </source>
</evidence>
<keyword evidence="2" id="KW-1185">Reference proteome</keyword>
<proteinExistence type="predicted"/>
<dbReference type="InterPro" id="IPR032359">
    <property type="entry name" value="KwaB-like"/>
</dbReference>
<evidence type="ECO:0000313" key="2">
    <source>
        <dbReference type="Proteomes" id="UP000215126"/>
    </source>
</evidence>
<dbReference type="KEGG" id="pspu:NA29_14315"/>
<dbReference type="Proteomes" id="UP000215126">
    <property type="component" value="Chromosome 1"/>
</dbReference>
<organism evidence="1 2">
    <name type="scientific">Pandoraea sputorum</name>
    <dbReference type="NCBI Taxonomy" id="93222"/>
    <lineage>
        <taxon>Bacteria</taxon>
        <taxon>Pseudomonadati</taxon>
        <taxon>Pseudomonadota</taxon>
        <taxon>Betaproteobacteria</taxon>
        <taxon>Burkholderiales</taxon>
        <taxon>Burkholderiaceae</taxon>
        <taxon>Pandoraea</taxon>
    </lineage>
</organism>
<evidence type="ECO:0000313" key="1">
    <source>
        <dbReference type="EMBL" id="SNU84489.1"/>
    </source>
</evidence>
<dbReference type="OrthoDB" id="8899520at2"/>
<dbReference type="Pfam" id="PF16162">
    <property type="entry name" value="KwaB"/>
    <property type="match status" value="1"/>
</dbReference>
<dbReference type="GeneID" id="88094670"/>
<sequence length="291" mass="33318">MDFFALVGGHLPAVYRLDLQQDLQNRLDQMFVDHSEQLLNPDLVAVPFERENFHPDDSEILEINPFDLPDLIFDPIENAIGWPVLPNDPDVLSRVYCVFAHDDGSDRVIFQVINKAQRLNTSAINIILRGNVFSRLEEPGLMLANACHAVYQNNALRFKSIWWLKQIFDIGDYYRAATEADVDAFSRLENVSVENLDALKNRSGQWVRTRLAYIVDSGVLEQCPPERLVEKAAEFNVDLQCVNENGRQKLLIPEAPRQLRKVLKFLEEEYYAGPITGAAYEANSKRRRGQD</sequence>
<reference evidence="1 2" key="1">
    <citation type="submission" date="2017-06" db="EMBL/GenBank/DDBJ databases">
        <authorList>
            <consortium name="Pathogen Informatics"/>
        </authorList>
    </citation>
    <scope>NUCLEOTIDE SEQUENCE [LARGE SCALE GENOMIC DNA]</scope>
    <source>
        <strain evidence="1 2">NCTC13161</strain>
    </source>
</reference>
<name>A0A239SGU5_9BURK</name>
<accession>A0A239SGU5</accession>
<dbReference type="EMBL" id="LT906435">
    <property type="protein sequence ID" value="SNU84489.1"/>
    <property type="molecule type" value="Genomic_DNA"/>
</dbReference>